<accession>A0AA88W982</accession>
<dbReference type="InterPro" id="IPR000757">
    <property type="entry name" value="Beta-glucanase-like"/>
</dbReference>
<dbReference type="GO" id="GO:0004553">
    <property type="term" value="F:hydrolase activity, hydrolyzing O-glycosyl compounds"/>
    <property type="evidence" value="ECO:0007669"/>
    <property type="project" value="InterPro"/>
</dbReference>
<sequence>MGENKPNEQFYVDNVPIRVFKNNTSIGVSYPTQPMQIEVSLWDGDSWATDGGQTKTDWSHAPFKAYFQGFNIDGCPSDTQNHSNTEQCYSSSEYWWNRNKFWKLDSNQQKAYRDVRNKYMNYDYCSDRPRFPNPPLECLQ</sequence>
<proteinExistence type="predicted"/>
<dbReference type="Pfam" id="PF06955">
    <property type="entry name" value="XET_C"/>
    <property type="match status" value="1"/>
</dbReference>
<dbReference type="GO" id="GO:0044042">
    <property type="term" value="P:glucan metabolic process"/>
    <property type="evidence" value="ECO:0007669"/>
    <property type="project" value="InterPro"/>
</dbReference>
<dbReference type="InterPro" id="IPR010713">
    <property type="entry name" value="XET_C"/>
</dbReference>
<gene>
    <name evidence="7" type="ORF">RJ639_046358</name>
</gene>
<protein>
    <recommendedName>
        <fullName evidence="1">xyloglucan:xyloglucosyl transferase</fullName>
        <ecNumber evidence="1">2.4.1.207</ecNumber>
    </recommendedName>
</protein>
<feature type="domain" description="GH16" evidence="6">
    <location>
        <begin position="1"/>
        <end position="67"/>
    </location>
</feature>
<dbReference type="EC" id="2.4.1.207" evidence="1"/>
<dbReference type="Proteomes" id="UP001188597">
    <property type="component" value="Unassembled WGS sequence"/>
</dbReference>
<evidence type="ECO:0000313" key="7">
    <source>
        <dbReference type="EMBL" id="KAK3021634.1"/>
    </source>
</evidence>
<dbReference type="Pfam" id="PF00722">
    <property type="entry name" value="Glyco_hydro_16"/>
    <property type="match status" value="1"/>
</dbReference>
<name>A0AA88W982_9ASTE</name>
<keyword evidence="3" id="KW-0378">Hydrolase</keyword>
<evidence type="ECO:0000256" key="1">
    <source>
        <dbReference type="ARBA" id="ARBA00012152"/>
    </source>
</evidence>
<dbReference type="GO" id="GO:0048046">
    <property type="term" value="C:apoplast"/>
    <property type="evidence" value="ECO:0007669"/>
    <property type="project" value="InterPro"/>
</dbReference>
<evidence type="ECO:0000259" key="6">
    <source>
        <dbReference type="PROSITE" id="PS51762"/>
    </source>
</evidence>
<dbReference type="InterPro" id="IPR013320">
    <property type="entry name" value="ConA-like_dom_sf"/>
</dbReference>
<dbReference type="EMBL" id="JAVXUP010000750">
    <property type="protein sequence ID" value="KAK3021634.1"/>
    <property type="molecule type" value="Genomic_DNA"/>
</dbReference>
<evidence type="ECO:0000256" key="3">
    <source>
        <dbReference type="ARBA" id="ARBA00022801"/>
    </source>
</evidence>
<comment type="caution">
    <text evidence="7">The sequence shown here is derived from an EMBL/GenBank/DDBJ whole genome shotgun (WGS) entry which is preliminary data.</text>
</comment>
<evidence type="ECO:0000256" key="4">
    <source>
        <dbReference type="ARBA" id="ARBA00023295"/>
    </source>
</evidence>
<dbReference type="AlphaFoldDB" id="A0AA88W982"/>
<keyword evidence="8" id="KW-1185">Reference proteome</keyword>
<comment type="catalytic activity">
    <reaction evidence="5">
        <text>breaks a beta-(1-&gt;4) bond in the backbone of a xyloglucan and transfers the xyloglucanyl segment on to O-4 of the non-reducing terminal glucose residue of an acceptor, which can be a xyloglucan or an oligosaccharide of xyloglucan.</text>
        <dbReference type="EC" id="2.4.1.207"/>
    </reaction>
</comment>
<dbReference type="PANTHER" id="PTHR31062">
    <property type="entry name" value="XYLOGLUCAN ENDOTRANSGLUCOSYLASE/HYDROLASE PROTEIN 8-RELATED"/>
    <property type="match status" value="1"/>
</dbReference>
<organism evidence="7 8">
    <name type="scientific">Escallonia herrerae</name>
    <dbReference type="NCBI Taxonomy" id="1293975"/>
    <lineage>
        <taxon>Eukaryota</taxon>
        <taxon>Viridiplantae</taxon>
        <taxon>Streptophyta</taxon>
        <taxon>Embryophyta</taxon>
        <taxon>Tracheophyta</taxon>
        <taxon>Spermatophyta</taxon>
        <taxon>Magnoliopsida</taxon>
        <taxon>eudicotyledons</taxon>
        <taxon>Gunneridae</taxon>
        <taxon>Pentapetalae</taxon>
        <taxon>asterids</taxon>
        <taxon>campanulids</taxon>
        <taxon>Escalloniales</taxon>
        <taxon>Escalloniaceae</taxon>
        <taxon>Escallonia</taxon>
    </lineage>
</organism>
<dbReference type="Gene3D" id="2.60.120.200">
    <property type="match status" value="1"/>
</dbReference>
<reference evidence="7" key="1">
    <citation type="submission" date="2022-12" db="EMBL/GenBank/DDBJ databases">
        <title>Draft genome assemblies for two species of Escallonia (Escalloniales).</title>
        <authorList>
            <person name="Chanderbali A."/>
            <person name="Dervinis C."/>
            <person name="Anghel I."/>
            <person name="Soltis D."/>
            <person name="Soltis P."/>
            <person name="Zapata F."/>
        </authorList>
    </citation>
    <scope>NUCLEOTIDE SEQUENCE</scope>
    <source>
        <strain evidence="7">UCBG64.0493</strain>
        <tissue evidence="7">Leaf</tissue>
    </source>
</reference>
<evidence type="ECO:0000256" key="5">
    <source>
        <dbReference type="ARBA" id="ARBA00034022"/>
    </source>
</evidence>
<dbReference type="SUPFAM" id="SSF49899">
    <property type="entry name" value="Concanavalin A-like lectins/glucanases"/>
    <property type="match status" value="1"/>
</dbReference>
<evidence type="ECO:0000313" key="8">
    <source>
        <dbReference type="Proteomes" id="UP001188597"/>
    </source>
</evidence>
<keyword evidence="4" id="KW-0326">Glycosidase</keyword>
<dbReference type="InterPro" id="IPR044791">
    <property type="entry name" value="Beta-glucanase/XTH"/>
</dbReference>
<dbReference type="GO" id="GO:0016762">
    <property type="term" value="F:xyloglucan:xyloglucosyl transferase activity"/>
    <property type="evidence" value="ECO:0007669"/>
    <property type="project" value="UniProtKB-EC"/>
</dbReference>
<keyword evidence="2" id="KW-0808">Transferase</keyword>
<dbReference type="PROSITE" id="PS51762">
    <property type="entry name" value="GH16_2"/>
    <property type="match status" value="1"/>
</dbReference>
<evidence type="ECO:0000256" key="2">
    <source>
        <dbReference type="ARBA" id="ARBA00022679"/>
    </source>
</evidence>